<evidence type="ECO:0000256" key="1">
    <source>
        <dbReference type="SAM" id="Coils"/>
    </source>
</evidence>
<gene>
    <name evidence="2" type="ORF">OVS_03815</name>
</gene>
<evidence type="ECO:0008006" key="4">
    <source>
        <dbReference type="Google" id="ProtNLM"/>
    </source>
</evidence>
<evidence type="ECO:0000313" key="2">
    <source>
        <dbReference type="EMBL" id="AHC40495.1"/>
    </source>
</evidence>
<evidence type="ECO:0000313" key="3">
    <source>
        <dbReference type="Proteomes" id="UP000018745"/>
    </source>
</evidence>
<dbReference type="EMBL" id="CP006935">
    <property type="protein sequence ID" value="AHC40495.1"/>
    <property type="molecule type" value="Genomic_DNA"/>
</dbReference>
<proteinExistence type="predicted"/>
<name>A0ABN4BRL4_9MOLU</name>
<accession>A0ABN4BRL4</accession>
<reference evidence="2 3" key="1">
    <citation type="journal article" date="2014" name="Genome Announc.">
        <title>Complete Genome Sequence of Mycoplasma ovis Strain Michigan, a Hemoplasma of Sheep with Two Distinct 16S rRNA Genes.</title>
        <authorList>
            <person name="Deshuillers P.L."/>
            <person name="Santos A.P."/>
            <person name="do Nascimento N.C."/>
            <person name="Hampel J.A."/>
            <person name="Bergin I.L."/>
            <person name="Dyson M.C."/>
            <person name="Messick J.B."/>
        </authorList>
    </citation>
    <scope>NUCLEOTIDE SEQUENCE [LARGE SCALE GENOMIC DNA]</scope>
    <source>
        <strain evidence="2 3">Michigan</strain>
    </source>
</reference>
<keyword evidence="1" id="KW-0175">Coiled coil</keyword>
<feature type="coiled-coil region" evidence="1">
    <location>
        <begin position="45"/>
        <end position="138"/>
    </location>
</feature>
<dbReference type="RefSeq" id="WP_024071521.1">
    <property type="nucleotide sequence ID" value="NC_023062.1"/>
</dbReference>
<keyword evidence="3" id="KW-1185">Reference proteome</keyword>
<dbReference type="Proteomes" id="UP000018745">
    <property type="component" value="Chromosome"/>
</dbReference>
<sequence>MAFLKAIILGGSGLVLGGTVVGVGVNQHLTSRRITSATEDLTVRGGHLEQQLQEKTKEVDRLKEEVERRKGELLSEKEQQAGELTTLEQQLEVLRQQKSELENAKTQIQNLLNSKDNLDALNRQYEEQEKLISTLKAGLEADLKEKTQVEGAKRDLGQELQQFKDFEELYSRLFGKVPSKEAINALKRDEDAILGSGQFKKTVVTRLRRSFFDTLDAFISDLKNGRYLKVGVKEGDEQKFIKQLEEKKAEWMKDSK</sequence>
<protein>
    <recommendedName>
        <fullName evidence="4">Chromosome partition protein Smc</fullName>
    </recommendedName>
</protein>
<organism evidence="2 3">
    <name type="scientific">Mycoplasma ovis str. Michigan</name>
    <dbReference type="NCBI Taxonomy" id="1415773"/>
    <lineage>
        <taxon>Bacteria</taxon>
        <taxon>Bacillati</taxon>
        <taxon>Mycoplasmatota</taxon>
        <taxon>Mollicutes</taxon>
        <taxon>Mycoplasmataceae</taxon>
        <taxon>Mycoplasma</taxon>
    </lineage>
</organism>